<feature type="region of interest" description="Disordered" evidence="1">
    <location>
        <begin position="633"/>
        <end position="652"/>
    </location>
</feature>
<evidence type="ECO:0000313" key="3">
    <source>
        <dbReference type="EMBL" id="CAE0671404.1"/>
    </source>
</evidence>
<feature type="compositionally biased region" description="Basic and acidic residues" evidence="1">
    <location>
        <begin position="904"/>
        <end position="915"/>
    </location>
</feature>
<feature type="compositionally biased region" description="Pro residues" evidence="1">
    <location>
        <begin position="528"/>
        <end position="544"/>
    </location>
</feature>
<evidence type="ECO:0000259" key="2">
    <source>
        <dbReference type="PROSITE" id="PS50826"/>
    </source>
</evidence>
<feature type="region of interest" description="Disordered" evidence="1">
    <location>
        <begin position="903"/>
        <end position="933"/>
    </location>
</feature>
<accession>A0A7S3Z4A1</accession>
<evidence type="ECO:0000256" key="1">
    <source>
        <dbReference type="SAM" id="MobiDB-lite"/>
    </source>
</evidence>
<name>A0A7S3Z4A1_9EUKA</name>
<feature type="region of interest" description="Disordered" evidence="1">
    <location>
        <begin position="857"/>
        <end position="891"/>
    </location>
</feature>
<feature type="region of interest" description="Disordered" evidence="1">
    <location>
        <begin position="483"/>
        <end position="620"/>
    </location>
</feature>
<reference evidence="3" key="1">
    <citation type="submission" date="2021-01" db="EMBL/GenBank/DDBJ databases">
        <authorList>
            <person name="Corre E."/>
            <person name="Pelletier E."/>
            <person name="Niang G."/>
            <person name="Scheremetjew M."/>
            <person name="Finn R."/>
            <person name="Kale V."/>
            <person name="Holt S."/>
            <person name="Cochrane G."/>
            <person name="Meng A."/>
            <person name="Brown T."/>
            <person name="Cohen L."/>
        </authorList>
    </citation>
    <scope>NUCLEOTIDE SEQUENCE</scope>
    <source>
        <strain evidence="3">CCCM811</strain>
    </source>
</reference>
<dbReference type="PROSITE" id="PS50826">
    <property type="entry name" value="RUN"/>
    <property type="match status" value="1"/>
</dbReference>
<feature type="compositionally biased region" description="Basic and acidic residues" evidence="1">
    <location>
        <begin position="762"/>
        <end position="773"/>
    </location>
</feature>
<feature type="domain" description="RUN" evidence="2">
    <location>
        <begin position="50"/>
        <end position="179"/>
    </location>
</feature>
<feature type="compositionally biased region" description="Polar residues" evidence="1">
    <location>
        <begin position="600"/>
        <end position="616"/>
    </location>
</feature>
<gene>
    <name evidence="3" type="ORF">LGLO00237_LOCUS23049</name>
</gene>
<feature type="compositionally biased region" description="Low complexity" evidence="1">
    <location>
        <begin position="545"/>
        <end position="566"/>
    </location>
</feature>
<dbReference type="InterPro" id="IPR004012">
    <property type="entry name" value="Run_dom"/>
</dbReference>
<dbReference type="CDD" id="cd17671">
    <property type="entry name" value="RUN"/>
    <property type="match status" value="1"/>
</dbReference>
<dbReference type="EMBL" id="HBIV01032325">
    <property type="protein sequence ID" value="CAE0671404.1"/>
    <property type="molecule type" value="Transcribed_RNA"/>
</dbReference>
<dbReference type="Pfam" id="PF02759">
    <property type="entry name" value="RUN"/>
    <property type="match status" value="1"/>
</dbReference>
<organism evidence="3">
    <name type="scientific">Lotharella globosa</name>
    <dbReference type="NCBI Taxonomy" id="91324"/>
    <lineage>
        <taxon>Eukaryota</taxon>
        <taxon>Sar</taxon>
        <taxon>Rhizaria</taxon>
        <taxon>Cercozoa</taxon>
        <taxon>Chlorarachniophyceae</taxon>
        <taxon>Lotharella</taxon>
    </lineage>
</organism>
<sequence length="933" mass="103174">MFRRKEADPKLRLAWTDFCDSLVEETLHAITQVRQLCEGAKESKETHVLSSGDQACDHLCQCVEKCLLFGLKTRKVDSQIWPMLMALSRRWKPKNPALPEQFVKVRSLKVDYDRGRVLVRSLLNEQLLAALFAWIQGDEDFVRRWYQPYCLMRSRKVEQTIGHLTQLGAIKFRLSLTERPRYTWNCSDGIPSCIYAKVKAKPPKLRHSKSSPSTVKKPPLHSISVFRPFFTKQRVAVSDPLDPPNQPSAEVDKAEFEKVKNSGKIILLRDASRAVDLKWTYRQWLRDFSPRDAEDPERGSRISSRAGITSAFAQAWIGAGGTFTDDERRSMELTPEEKHQQQLYLLTKQRKIVLPKEDNINDVTSSDAKKQVNKRLRQVRVVCHGRVYRLNLLNNRDDPYKLLNDKLLSLLGPKAKLMNIAAVPFHVDAAEAAKSGSGTPIRSSTDLLRALDGPETKTPTVKLCVYRPPPSPLARMEPPLIAPRAASMPSPPRPNQPNLRSNVQDHYYSPPGTLRYESMGDLTRRAHQPPPSPTSAPPPPPPPATAVAAAAAAAAASSPSPSAAPARSPPPNAEGSARHPQEPGPENQNHRLLVAPSPRSPTTGKSSPSPRINGSKGSERSLLEKIAVSCSPEDGGLSSLLGPDDGPNPYEESSNRVQIVRDIVCCIDFHNEQHVTNLRVDDPRPYETLQQYLCKKFNMTPPFQVTCRLAYGEVYISSDNSLSNMLSKTAKTAVQQGQRAPPSVSLQVTHIDKQRHVQHLVERDSEEAGRDITHLSTNENGEGKEKKSDGIIEVASAVEEADAKKENIGTERGETHVNISTVSCEKAEATTKEAGALVGEAITRSSDGIDSNEPLVSAKKQEVPHSDPATRSLGDLDVDGPSDVVKAEEKQKREILAEVVVAEEDSKVRADRATEDTESGEAAAESQPEVWID</sequence>
<feature type="compositionally biased region" description="Low complexity" evidence="1">
    <location>
        <begin position="633"/>
        <end position="647"/>
    </location>
</feature>
<dbReference type="SUPFAM" id="SSF140741">
    <property type="entry name" value="RUN domain-like"/>
    <property type="match status" value="1"/>
</dbReference>
<dbReference type="SMART" id="SM00593">
    <property type="entry name" value="RUN"/>
    <property type="match status" value="1"/>
</dbReference>
<feature type="region of interest" description="Disordered" evidence="1">
    <location>
        <begin position="762"/>
        <end position="788"/>
    </location>
</feature>
<dbReference type="InterPro" id="IPR037213">
    <property type="entry name" value="Run_dom_sf"/>
</dbReference>
<dbReference type="AlphaFoldDB" id="A0A7S3Z4A1"/>
<proteinExistence type="predicted"/>
<protein>
    <recommendedName>
        <fullName evidence="2">RUN domain-containing protein</fullName>
    </recommendedName>
</protein>
<dbReference type="Gene3D" id="1.20.58.900">
    <property type="match status" value="1"/>
</dbReference>